<reference evidence="1" key="1">
    <citation type="submission" date="2021-06" db="EMBL/GenBank/DDBJ databases">
        <authorList>
            <person name="Kallberg Y."/>
            <person name="Tangrot J."/>
            <person name="Rosling A."/>
        </authorList>
    </citation>
    <scope>NUCLEOTIDE SEQUENCE</scope>
    <source>
        <strain evidence="1">CL356</strain>
    </source>
</reference>
<sequence length="197" mass="22850">MVQRQPPRQEQNIYSPYYYPSFSRYNYPSKIGGDEEVYTEPKFTFPRWDEEAADCATPVTPRLRRASLSDLSEDLDYFNRETKTPLQTSTTNNPEVEQEIEQEDEGETNCEKIQVDIELARRDQKTDYDQFRKVYANLNDDIRALQREIEEIEAACMARGWDLSKDTDEIVLESESTPLSDQLSVAQVAMVQPKADA</sequence>
<comment type="caution">
    <text evidence="1">The sequence shown here is derived from an EMBL/GenBank/DDBJ whole genome shotgun (WGS) entry which is preliminary data.</text>
</comment>
<evidence type="ECO:0000313" key="1">
    <source>
        <dbReference type="EMBL" id="CAG8560862.1"/>
    </source>
</evidence>
<proteinExistence type="predicted"/>
<protein>
    <submittedName>
        <fullName evidence="1">14147_t:CDS:1</fullName>
    </submittedName>
</protein>
<accession>A0ACA9LZE1</accession>
<dbReference type="EMBL" id="CAJVPT010009340">
    <property type="protein sequence ID" value="CAG8560862.1"/>
    <property type="molecule type" value="Genomic_DNA"/>
</dbReference>
<name>A0ACA9LZE1_9GLOM</name>
<organism evidence="1 2">
    <name type="scientific">Acaulospora colombiana</name>
    <dbReference type="NCBI Taxonomy" id="27376"/>
    <lineage>
        <taxon>Eukaryota</taxon>
        <taxon>Fungi</taxon>
        <taxon>Fungi incertae sedis</taxon>
        <taxon>Mucoromycota</taxon>
        <taxon>Glomeromycotina</taxon>
        <taxon>Glomeromycetes</taxon>
        <taxon>Diversisporales</taxon>
        <taxon>Acaulosporaceae</taxon>
        <taxon>Acaulospora</taxon>
    </lineage>
</organism>
<keyword evidence="2" id="KW-1185">Reference proteome</keyword>
<gene>
    <name evidence="1" type="ORF">ACOLOM_LOCUS5229</name>
</gene>
<evidence type="ECO:0000313" key="2">
    <source>
        <dbReference type="Proteomes" id="UP000789525"/>
    </source>
</evidence>
<dbReference type="Proteomes" id="UP000789525">
    <property type="component" value="Unassembled WGS sequence"/>
</dbReference>